<gene>
    <name evidence="1" type="ORF">RHP51_08080</name>
</gene>
<dbReference type="Proteomes" id="UP001302806">
    <property type="component" value="Chromosome"/>
</dbReference>
<evidence type="ECO:0000313" key="1">
    <source>
        <dbReference type="EMBL" id="WNH10595.1"/>
    </source>
</evidence>
<reference evidence="1 2" key="1">
    <citation type="submission" date="2023-09" db="EMBL/GenBank/DDBJ databases">
        <title>Thalassobella suaedae gen. nov., sp. nov., a marine bacterium of the family Flavobacteriaceae isolated from a halophyte Suaeda japonica.</title>
        <authorList>
            <person name="Lee S.Y."/>
            <person name="Hwang C.Y."/>
        </authorList>
    </citation>
    <scope>NUCLEOTIDE SEQUENCE [LARGE SCALE GENOMIC DNA]</scope>
    <source>
        <strain evidence="1 2">HL-DH14</strain>
    </source>
</reference>
<organism evidence="1 2">
    <name type="scientific">Thalassobellus suaedae</name>
    <dbReference type="NCBI Taxonomy" id="3074124"/>
    <lineage>
        <taxon>Bacteria</taxon>
        <taxon>Pseudomonadati</taxon>
        <taxon>Bacteroidota</taxon>
        <taxon>Flavobacteriia</taxon>
        <taxon>Flavobacteriales</taxon>
        <taxon>Flavobacteriaceae</taxon>
        <taxon>Thalassobellus</taxon>
    </lineage>
</organism>
<sequence length="47" mass="4785">MYFYYFSGNAGNKNIGVAISNDPSGPFVDSGMPLVSQLPSGVGGGTN</sequence>
<dbReference type="EMBL" id="CP134537">
    <property type="protein sequence ID" value="WNH10595.1"/>
    <property type="molecule type" value="Genomic_DNA"/>
</dbReference>
<dbReference type="Gene3D" id="2.115.10.20">
    <property type="entry name" value="Glycosyl hydrolase domain, family 43"/>
    <property type="match status" value="1"/>
</dbReference>
<accession>A0ABY9XXX1</accession>
<protein>
    <submittedName>
        <fullName evidence="1">Uncharacterized protein</fullName>
    </submittedName>
</protein>
<proteinExistence type="predicted"/>
<name>A0ABY9XXX1_9FLAO</name>
<evidence type="ECO:0000313" key="2">
    <source>
        <dbReference type="Proteomes" id="UP001302806"/>
    </source>
</evidence>
<dbReference type="SUPFAM" id="SSF75005">
    <property type="entry name" value="Arabinanase/levansucrase/invertase"/>
    <property type="match status" value="1"/>
</dbReference>
<dbReference type="RefSeq" id="WP_415866845.1">
    <property type="nucleotide sequence ID" value="NZ_CP134537.1"/>
</dbReference>
<dbReference type="InterPro" id="IPR023296">
    <property type="entry name" value="Glyco_hydro_beta-prop_sf"/>
</dbReference>